<dbReference type="GO" id="GO:0016787">
    <property type="term" value="F:hydrolase activity"/>
    <property type="evidence" value="ECO:0007669"/>
    <property type="project" value="UniProtKB-KW"/>
</dbReference>
<dbReference type="InterPro" id="IPR052021">
    <property type="entry name" value="Type-I_RS_S_subunit"/>
</dbReference>
<reference evidence="6" key="1">
    <citation type="submission" date="2022-02" db="EMBL/GenBank/DDBJ databases">
        <title>Corynebacterium sp. from urogenital microbiome.</title>
        <authorList>
            <person name="Cappelli E.A."/>
            <person name="Ribeiro T.G."/>
            <person name="Peixe L."/>
        </authorList>
    </citation>
    <scope>NUCLEOTIDE SEQUENCE</scope>
    <source>
        <strain evidence="6">C8Ua_172</strain>
    </source>
</reference>
<keyword evidence="4" id="KW-0175">Coiled coil</keyword>
<dbReference type="SUPFAM" id="SSF116734">
    <property type="entry name" value="DNA methylase specificity domain"/>
    <property type="match status" value="2"/>
</dbReference>
<accession>A0A9X3RKA4</accession>
<dbReference type="EC" id="3.1.21.-" evidence="6"/>
<dbReference type="EMBL" id="JAKMUS010000004">
    <property type="protein sequence ID" value="MCZ9293647.1"/>
    <property type="molecule type" value="Genomic_DNA"/>
</dbReference>
<dbReference type="PANTHER" id="PTHR30408:SF12">
    <property type="entry name" value="TYPE I RESTRICTION ENZYME MJAVIII SPECIFICITY SUBUNIT"/>
    <property type="match status" value="1"/>
</dbReference>
<feature type="domain" description="Type I restriction modification DNA specificity" evidence="5">
    <location>
        <begin position="317"/>
        <end position="398"/>
    </location>
</feature>
<dbReference type="GO" id="GO:0003677">
    <property type="term" value="F:DNA binding"/>
    <property type="evidence" value="ECO:0007669"/>
    <property type="project" value="UniProtKB-KW"/>
</dbReference>
<protein>
    <submittedName>
        <fullName evidence="6">Restriction endonuclease subunit S</fullName>
        <ecNumber evidence="6">3.1.21.-</ecNumber>
    </submittedName>
</protein>
<dbReference type="InterPro" id="IPR000055">
    <property type="entry name" value="Restrct_endonuc_typeI_TRD"/>
</dbReference>
<evidence type="ECO:0000256" key="1">
    <source>
        <dbReference type="ARBA" id="ARBA00010923"/>
    </source>
</evidence>
<dbReference type="Gene3D" id="3.90.220.20">
    <property type="entry name" value="DNA methylase specificity domains"/>
    <property type="match status" value="2"/>
</dbReference>
<keyword evidence="7" id="KW-1185">Reference proteome</keyword>
<evidence type="ECO:0000313" key="7">
    <source>
        <dbReference type="Proteomes" id="UP001146468"/>
    </source>
</evidence>
<evidence type="ECO:0000313" key="6">
    <source>
        <dbReference type="EMBL" id="MCZ9293647.1"/>
    </source>
</evidence>
<keyword evidence="6" id="KW-0540">Nuclease</keyword>
<name>A0A9X3RKA4_9CORY</name>
<comment type="caution">
    <text evidence="6">The sequence shown here is derived from an EMBL/GenBank/DDBJ whole genome shotgun (WGS) entry which is preliminary data.</text>
</comment>
<dbReference type="GO" id="GO:0004519">
    <property type="term" value="F:endonuclease activity"/>
    <property type="evidence" value="ECO:0007669"/>
    <property type="project" value="UniProtKB-KW"/>
</dbReference>
<comment type="similarity">
    <text evidence="1">Belongs to the type-I restriction system S methylase family.</text>
</comment>
<keyword evidence="6" id="KW-0255">Endonuclease</keyword>
<dbReference type="GO" id="GO:0009307">
    <property type="term" value="P:DNA restriction-modification system"/>
    <property type="evidence" value="ECO:0007669"/>
    <property type="project" value="UniProtKB-KW"/>
</dbReference>
<feature type="domain" description="Type I restriction modification DNA specificity" evidence="5">
    <location>
        <begin position="71"/>
        <end position="178"/>
    </location>
</feature>
<evidence type="ECO:0000259" key="5">
    <source>
        <dbReference type="Pfam" id="PF01420"/>
    </source>
</evidence>
<keyword evidence="3" id="KW-0238">DNA-binding</keyword>
<proteinExistence type="inferred from homology"/>
<keyword evidence="6" id="KW-0378">Hydrolase</keyword>
<evidence type="ECO:0000256" key="3">
    <source>
        <dbReference type="ARBA" id="ARBA00023125"/>
    </source>
</evidence>
<dbReference type="PANTHER" id="PTHR30408">
    <property type="entry name" value="TYPE-1 RESTRICTION ENZYME ECOKI SPECIFICITY PROTEIN"/>
    <property type="match status" value="1"/>
</dbReference>
<dbReference type="AlphaFoldDB" id="A0A9X3RKA4"/>
<keyword evidence="2" id="KW-0680">Restriction system</keyword>
<dbReference type="Proteomes" id="UP001146468">
    <property type="component" value="Unassembled WGS sequence"/>
</dbReference>
<sequence length="421" mass="47707">MTNSLFLVSDISNGQEWRNAGFTNTVPLSLLVNFRNEPNQDLDAQYLSLLREKGVMRYEDKGAVGNRKPEDLTRTKKVYAGDIIVNSMNFWIGSYGISPFDGVVSTVYHIISPDESKLNTRYLNYWFGVQEFRNQAQNMGNGILPHRRSISEDRFGAIRIPLPELETQRRIADYLDKEISEMDAVIEEFDGLVENLKNRKTQFPSSLIPGIQDAIDLSLGGSSRVCHSEVSLVPIRLLGRKNTVKNTGMLSENRLSLSYGNIVRKPIESSEGLRPDSYETYQVVQPGQTVLRFTDLQNDHKSLRSGLVREKGIVTSAYLSFVPKHPGLDSSFFAWCMRALDSKKVFYRMGSGVRQSLNWEEFTTLLIPLPSLDKQREIANKLDQETAKMDALIEESTRLIENLKARKTALITEVVTGRKEV</sequence>
<organism evidence="6 7">
    <name type="scientific">Corynebacterium meitnerae</name>
    <dbReference type="NCBI Taxonomy" id="2913498"/>
    <lineage>
        <taxon>Bacteria</taxon>
        <taxon>Bacillati</taxon>
        <taxon>Actinomycetota</taxon>
        <taxon>Actinomycetes</taxon>
        <taxon>Mycobacteriales</taxon>
        <taxon>Corynebacteriaceae</taxon>
        <taxon>Corynebacterium</taxon>
    </lineage>
</organism>
<gene>
    <name evidence="6" type="ORF">L8U60_04005</name>
</gene>
<dbReference type="RefSeq" id="WP_269965085.1">
    <property type="nucleotide sequence ID" value="NZ_JAKMUS010000004.1"/>
</dbReference>
<dbReference type="InterPro" id="IPR044946">
    <property type="entry name" value="Restrct_endonuc_typeI_TRD_sf"/>
</dbReference>
<feature type="coiled-coil region" evidence="4">
    <location>
        <begin position="375"/>
        <end position="413"/>
    </location>
</feature>
<dbReference type="Pfam" id="PF01420">
    <property type="entry name" value="Methylase_S"/>
    <property type="match status" value="2"/>
</dbReference>
<evidence type="ECO:0000256" key="2">
    <source>
        <dbReference type="ARBA" id="ARBA00022747"/>
    </source>
</evidence>
<evidence type="ECO:0000256" key="4">
    <source>
        <dbReference type="SAM" id="Coils"/>
    </source>
</evidence>